<evidence type="ECO:0000256" key="1">
    <source>
        <dbReference type="SAM" id="MobiDB-lite"/>
    </source>
</evidence>
<feature type="non-terminal residue" evidence="2">
    <location>
        <position position="1"/>
    </location>
</feature>
<proteinExistence type="predicted"/>
<dbReference type="AlphaFoldDB" id="A0A0A9XP19"/>
<reference evidence="2" key="1">
    <citation type="journal article" date="2014" name="PLoS ONE">
        <title>Transcriptome-Based Identification of ABC Transporters in the Western Tarnished Plant Bug Lygus hesperus.</title>
        <authorList>
            <person name="Hull J.J."/>
            <person name="Chaney K."/>
            <person name="Geib S.M."/>
            <person name="Fabrick J.A."/>
            <person name="Brent C.S."/>
            <person name="Walsh D."/>
            <person name="Lavine L.C."/>
        </authorList>
    </citation>
    <scope>NUCLEOTIDE SEQUENCE</scope>
</reference>
<dbReference type="EMBL" id="GBHO01023051">
    <property type="protein sequence ID" value="JAG20553.1"/>
    <property type="molecule type" value="Transcribed_RNA"/>
</dbReference>
<evidence type="ECO:0000313" key="2">
    <source>
        <dbReference type="EMBL" id="JAG20553.1"/>
    </source>
</evidence>
<reference evidence="2" key="2">
    <citation type="submission" date="2014-07" db="EMBL/GenBank/DDBJ databases">
        <authorList>
            <person name="Hull J."/>
        </authorList>
    </citation>
    <scope>NUCLEOTIDE SEQUENCE</scope>
</reference>
<name>A0A0A9XP19_LYGHE</name>
<feature type="region of interest" description="Disordered" evidence="1">
    <location>
        <begin position="100"/>
        <end position="153"/>
    </location>
</feature>
<organism evidence="2">
    <name type="scientific">Lygus hesperus</name>
    <name type="common">Western plant bug</name>
    <dbReference type="NCBI Taxonomy" id="30085"/>
    <lineage>
        <taxon>Eukaryota</taxon>
        <taxon>Metazoa</taxon>
        <taxon>Ecdysozoa</taxon>
        <taxon>Arthropoda</taxon>
        <taxon>Hexapoda</taxon>
        <taxon>Insecta</taxon>
        <taxon>Pterygota</taxon>
        <taxon>Neoptera</taxon>
        <taxon>Paraneoptera</taxon>
        <taxon>Hemiptera</taxon>
        <taxon>Heteroptera</taxon>
        <taxon>Panheteroptera</taxon>
        <taxon>Cimicomorpha</taxon>
        <taxon>Miridae</taxon>
        <taxon>Mirini</taxon>
        <taxon>Lygus</taxon>
    </lineage>
</organism>
<feature type="non-terminal residue" evidence="2">
    <location>
        <position position="153"/>
    </location>
</feature>
<accession>A0A0A9XP19</accession>
<feature type="compositionally biased region" description="Basic and acidic residues" evidence="1">
    <location>
        <begin position="106"/>
        <end position="117"/>
    </location>
</feature>
<gene>
    <name evidence="2" type="primary">ppe57</name>
    <name evidence="2" type="ORF">CM83_105233</name>
</gene>
<sequence>RERRTIWQCPIRSILEGTKPPKIPRTTITVPIANSEDPNQQLEFQPCPGGKGTQPSETLMTAEMGSHTTVMTKAGITHKCGSQEEGAQVCSMNDTRRLVVPVEDSTENRNERQRDAQSPHTKKLISTCDTGGAEGGTQNPTSNQPPEHEITSE</sequence>
<feature type="compositionally biased region" description="Polar residues" evidence="1">
    <location>
        <begin position="136"/>
        <end position="145"/>
    </location>
</feature>
<protein>
    <submittedName>
        <fullName evidence="2">Putative PPE family protein PPE57</fullName>
    </submittedName>
</protein>